<dbReference type="Pfam" id="PF00953">
    <property type="entry name" value="Glycos_transf_4"/>
    <property type="match status" value="1"/>
</dbReference>
<keyword evidence="7" id="KW-0460">Magnesium</keyword>
<dbReference type="PANTHER" id="PTHR22926:SF3">
    <property type="entry name" value="UNDECAPRENYL-PHOSPHATE ALPHA-N-ACETYLGLUCOSAMINYL 1-PHOSPHATE TRANSFERASE"/>
    <property type="match status" value="1"/>
</dbReference>
<dbReference type="GO" id="GO:0009103">
    <property type="term" value="P:lipopolysaccharide biosynthetic process"/>
    <property type="evidence" value="ECO:0007669"/>
    <property type="project" value="TreeGrafter"/>
</dbReference>
<keyword evidence="4 8" id="KW-0812">Transmembrane</keyword>
<comment type="cofactor">
    <cofactor evidence="7">
        <name>Mg(2+)</name>
        <dbReference type="ChEBI" id="CHEBI:18420"/>
    </cofactor>
</comment>
<keyword evidence="2" id="KW-1003">Cell membrane</keyword>
<feature type="transmembrane region" description="Helical" evidence="8">
    <location>
        <begin position="176"/>
        <end position="192"/>
    </location>
</feature>
<protein>
    <submittedName>
        <fullName evidence="9">Uncharacterized protein</fullName>
    </submittedName>
</protein>
<feature type="binding site" evidence="7">
    <location>
        <position position="202"/>
    </location>
    <ligand>
        <name>Mg(2+)</name>
        <dbReference type="ChEBI" id="CHEBI:18420"/>
    </ligand>
</feature>
<evidence type="ECO:0000256" key="3">
    <source>
        <dbReference type="ARBA" id="ARBA00022679"/>
    </source>
</evidence>
<sequence>MFLATAALSVACLYAYFPIAEKSGMLAGVNHRSSHIKPVVTGAGFIFVLSFAMYMVDLLIKGEPCPWFFAAGFFILAIVSFCDDVKDVWFLYRLLVQLAGICLMLLQLSFDEQEGFGASPLRWIAILCMVFYAMVNINLYNFMDGINGMMGCLTLATIIPAMLANMYVIEYMDNSIFLYLLLPTAIFLFFNFRRQPKCFSGDVGSITVGFTLTYIVLSLVLATGNMVYLFLMAVVYIDAGLTVAQRLFAGQNIFKPHRIHLFQLLCNENKHNHLLVSSAYCGVQLAYGLLIFALNYYEVEYYVQYIICTVIFAVACVAYLLVKRNIMGGHLLDMDARFVKQCDE</sequence>
<organism evidence="9 10">
    <name type="scientific">Candidatus Enterocola intestinipullorum</name>
    <dbReference type="NCBI Taxonomy" id="2840783"/>
    <lineage>
        <taxon>Bacteria</taxon>
        <taxon>Pseudomonadati</taxon>
        <taxon>Bacteroidota</taxon>
        <taxon>Bacteroidia</taxon>
        <taxon>Bacteroidales</taxon>
        <taxon>Candidatus Enterocola</taxon>
    </lineage>
</organism>
<feature type="transmembrane region" description="Helical" evidence="8">
    <location>
        <begin position="120"/>
        <end position="140"/>
    </location>
</feature>
<dbReference type="GO" id="GO:0044038">
    <property type="term" value="P:cell wall macromolecule biosynthetic process"/>
    <property type="evidence" value="ECO:0007669"/>
    <property type="project" value="TreeGrafter"/>
</dbReference>
<feature type="binding site" evidence="7">
    <location>
        <position position="141"/>
    </location>
    <ligand>
        <name>Mg(2+)</name>
        <dbReference type="ChEBI" id="CHEBI:18420"/>
    </ligand>
</feature>
<dbReference type="AlphaFoldDB" id="A0A9D9EHW6"/>
<comment type="subcellular location">
    <subcellularLocation>
        <location evidence="1">Cell membrane</location>
        <topology evidence="1">Multi-pass membrane protein</topology>
    </subcellularLocation>
</comment>
<dbReference type="GO" id="GO:0046872">
    <property type="term" value="F:metal ion binding"/>
    <property type="evidence" value="ECO:0007669"/>
    <property type="project" value="UniProtKB-KW"/>
</dbReference>
<dbReference type="EMBL" id="JADIMR010000083">
    <property type="protein sequence ID" value="MBO8447175.1"/>
    <property type="molecule type" value="Genomic_DNA"/>
</dbReference>
<keyword evidence="5 8" id="KW-1133">Transmembrane helix</keyword>
<keyword evidence="3" id="KW-0808">Transferase</keyword>
<gene>
    <name evidence="9" type="ORF">IAC32_05470</name>
</gene>
<dbReference type="GO" id="GO:0005886">
    <property type="term" value="C:plasma membrane"/>
    <property type="evidence" value="ECO:0007669"/>
    <property type="project" value="UniProtKB-SubCell"/>
</dbReference>
<evidence type="ECO:0000256" key="1">
    <source>
        <dbReference type="ARBA" id="ARBA00004651"/>
    </source>
</evidence>
<evidence type="ECO:0000256" key="4">
    <source>
        <dbReference type="ARBA" id="ARBA00022692"/>
    </source>
</evidence>
<evidence type="ECO:0000256" key="5">
    <source>
        <dbReference type="ARBA" id="ARBA00022989"/>
    </source>
</evidence>
<feature type="transmembrane region" description="Helical" evidence="8">
    <location>
        <begin position="39"/>
        <end position="60"/>
    </location>
</feature>
<evidence type="ECO:0000256" key="6">
    <source>
        <dbReference type="ARBA" id="ARBA00023136"/>
    </source>
</evidence>
<evidence type="ECO:0000256" key="7">
    <source>
        <dbReference type="PIRSR" id="PIRSR600715-1"/>
    </source>
</evidence>
<feature type="transmembrane region" description="Helical" evidence="8">
    <location>
        <begin position="146"/>
        <end position="169"/>
    </location>
</feature>
<evidence type="ECO:0000313" key="9">
    <source>
        <dbReference type="EMBL" id="MBO8447175.1"/>
    </source>
</evidence>
<dbReference type="Proteomes" id="UP000823637">
    <property type="component" value="Unassembled WGS sequence"/>
</dbReference>
<evidence type="ECO:0000313" key="10">
    <source>
        <dbReference type="Proteomes" id="UP000823637"/>
    </source>
</evidence>
<dbReference type="GO" id="GO:0071555">
    <property type="term" value="P:cell wall organization"/>
    <property type="evidence" value="ECO:0007669"/>
    <property type="project" value="TreeGrafter"/>
</dbReference>
<name>A0A9D9EHW6_9BACT</name>
<feature type="transmembrane region" description="Helical" evidence="8">
    <location>
        <begin position="302"/>
        <end position="322"/>
    </location>
</feature>
<feature type="transmembrane region" description="Helical" evidence="8">
    <location>
        <begin position="89"/>
        <end position="108"/>
    </location>
</feature>
<reference evidence="9" key="1">
    <citation type="submission" date="2020-10" db="EMBL/GenBank/DDBJ databases">
        <authorList>
            <person name="Gilroy R."/>
        </authorList>
    </citation>
    <scope>NUCLEOTIDE SEQUENCE</scope>
    <source>
        <strain evidence="9">D3-1215</strain>
    </source>
</reference>
<dbReference type="InterPro" id="IPR000715">
    <property type="entry name" value="Glycosyl_transferase_4"/>
</dbReference>
<reference evidence="9" key="2">
    <citation type="journal article" date="2021" name="PeerJ">
        <title>Extensive microbial diversity within the chicken gut microbiome revealed by metagenomics and culture.</title>
        <authorList>
            <person name="Gilroy R."/>
            <person name="Ravi A."/>
            <person name="Getino M."/>
            <person name="Pursley I."/>
            <person name="Horton D.L."/>
            <person name="Alikhan N.F."/>
            <person name="Baker D."/>
            <person name="Gharbi K."/>
            <person name="Hall N."/>
            <person name="Watson M."/>
            <person name="Adriaenssens E.M."/>
            <person name="Foster-Nyarko E."/>
            <person name="Jarju S."/>
            <person name="Secka A."/>
            <person name="Antonio M."/>
            <person name="Oren A."/>
            <person name="Chaudhuri R.R."/>
            <person name="La Ragione R."/>
            <person name="Hildebrand F."/>
            <person name="Pallen M.J."/>
        </authorList>
    </citation>
    <scope>NUCLEOTIDE SEQUENCE</scope>
    <source>
        <strain evidence="9">D3-1215</strain>
    </source>
</reference>
<feature type="transmembrane region" description="Helical" evidence="8">
    <location>
        <begin position="67"/>
        <end position="83"/>
    </location>
</feature>
<feature type="transmembrane region" description="Helical" evidence="8">
    <location>
        <begin position="274"/>
        <end position="296"/>
    </location>
</feature>
<evidence type="ECO:0000256" key="2">
    <source>
        <dbReference type="ARBA" id="ARBA00022475"/>
    </source>
</evidence>
<comment type="caution">
    <text evidence="9">The sequence shown here is derived from an EMBL/GenBank/DDBJ whole genome shotgun (WGS) entry which is preliminary data.</text>
</comment>
<keyword evidence="6 8" id="KW-0472">Membrane</keyword>
<feature type="transmembrane region" description="Helical" evidence="8">
    <location>
        <begin position="212"/>
        <end position="237"/>
    </location>
</feature>
<proteinExistence type="predicted"/>
<keyword evidence="7" id="KW-0479">Metal-binding</keyword>
<dbReference type="PANTHER" id="PTHR22926">
    <property type="entry name" value="PHOSPHO-N-ACETYLMURAMOYL-PENTAPEPTIDE-TRANSFERASE"/>
    <property type="match status" value="1"/>
</dbReference>
<dbReference type="GO" id="GO:0016780">
    <property type="term" value="F:phosphotransferase activity, for other substituted phosphate groups"/>
    <property type="evidence" value="ECO:0007669"/>
    <property type="project" value="InterPro"/>
</dbReference>
<evidence type="ECO:0000256" key="8">
    <source>
        <dbReference type="SAM" id="Phobius"/>
    </source>
</evidence>
<accession>A0A9D9EHW6</accession>